<sequence length="84" mass="9432">MTQVTCPIYSMMMPALPIPSQRAQLLSPPPGDLPHYQPIPTNAQPTYAHLSCESRRRVPIYMVDPVAQSKTWELNTVMASVKDH</sequence>
<evidence type="ECO:0000313" key="1">
    <source>
        <dbReference type="EMBL" id="CDF35478.1"/>
    </source>
</evidence>
<keyword evidence="2" id="KW-1185">Reference proteome</keyword>
<accession>R7QCK8</accession>
<dbReference type="Proteomes" id="UP000012073">
    <property type="component" value="Unassembled WGS sequence"/>
</dbReference>
<dbReference type="AlphaFoldDB" id="R7QCK8"/>
<gene>
    <name evidence="1" type="ORF">CHC_T00003983001</name>
</gene>
<dbReference type="Gramene" id="CDF35478">
    <property type="protein sequence ID" value="CDF35478"/>
    <property type="gene ID" value="CHC_T00003983001"/>
</dbReference>
<dbReference type="KEGG" id="ccp:CHC_T00003983001"/>
<dbReference type="EMBL" id="HG001732">
    <property type="protein sequence ID" value="CDF35478.1"/>
    <property type="molecule type" value="Genomic_DNA"/>
</dbReference>
<organism evidence="1 2">
    <name type="scientific">Chondrus crispus</name>
    <name type="common">Carrageen Irish moss</name>
    <name type="synonym">Polymorpha crispa</name>
    <dbReference type="NCBI Taxonomy" id="2769"/>
    <lineage>
        <taxon>Eukaryota</taxon>
        <taxon>Rhodophyta</taxon>
        <taxon>Florideophyceae</taxon>
        <taxon>Rhodymeniophycidae</taxon>
        <taxon>Gigartinales</taxon>
        <taxon>Gigartinaceae</taxon>
        <taxon>Chondrus</taxon>
    </lineage>
</organism>
<dbReference type="GeneID" id="17323027"/>
<evidence type="ECO:0000313" key="2">
    <source>
        <dbReference type="Proteomes" id="UP000012073"/>
    </source>
</evidence>
<name>R7QCK8_CHOCR</name>
<dbReference type="RefSeq" id="XP_005715297.1">
    <property type="nucleotide sequence ID" value="XM_005715240.1"/>
</dbReference>
<proteinExistence type="predicted"/>
<reference evidence="2" key="1">
    <citation type="journal article" date="2013" name="Proc. Natl. Acad. Sci. U.S.A.">
        <title>Genome structure and metabolic features in the red seaweed Chondrus crispus shed light on evolution of the Archaeplastida.</title>
        <authorList>
            <person name="Collen J."/>
            <person name="Porcel B."/>
            <person name="Carre W."/>
            <person name="Ball S.G."/>
            <person name="Chaparro C."/>
            <person name="Tonon T."/>
            <person name="Barbeyron T."/>
            <person name="Michel G."/>
            <person name="Noel B."/>
            <person name="Valentin K."/>
            <person name="Elias M."/>
            <person name="Artiguenave F."/>
            <person name="Arun A."/>
            <person name="Aury J.M."/>
            <person name="Barbosa-Neto J.F."/>
            <person name="Bothwell J.H."/>
            <person name="Bouget F.Y."/>
            <person name="Brillet L."/>
            <person name="Cabello-Hurtado F."/>
            <person name="Capella-Gutierrez S."/>
            <person name="Charrier B."/>
            <person name="Cladiere L."/>
            <person name="Cock J.M."/>
            <person name="Coelho S.M."/>
            <person name="Colleoni C."/>
            <person name="Czjzek M."/>
            <person name="Da Silva C."/>
            <person name="Delage L."/>
            <person name="Denoeud F."/>
            <person name="Deschamps P."/>
            <person name="Dittami S.M."/>
            <person name="Gabaldon T."/>
            <person name="Gachon C.M."/>
            <person name="Groisillier A."/>
            <person name="Herve C."/>
            <person name="Jabbari K."/>
            <person name="Katinka M."/>
            <person name="Kloareg B."/>
            <person name="Kowalczyk N."/>
            <person name="Labadie K."/>
            <person name="Leblanc C."/>
            <person name="Lopez P.J."/>
            <person name="McLachlan D.H."/>
            <person name="Meslet-Cladiere L."/>
            <person name="Moustafa A."/>
            <person name="Nehr Z."/>
            <person name="Nyvall Collen P."/>
            <person name="Panaud O."/>
            <person name="Partensky F."/>
            <person name="Poulain J."/>
            <person name="Rensing S.A."/>
            <person name="Rousvoal S."/>
            <person name="Samson G."/>
            <person name="Symeonidi A."/>
            <person name="Weissenbach J."/>
            <person name="Zambounis A."/>
            <person name="Wincker P."/>
            <person name="Boyen C."/>
        </authorList>
    </citation>
    <scope>NUCLEOTIDE SEQUENCE [LARGE SCALE GENOMIC DNA]</scope>
    <source>
        <strain evidence="2">cv. Stackhouse</strain>
    </source>
</reference>
<protein>
    <submittedName>
        <fullName evidence="1">Uncharacterized protein</fullName>
    </submittedName>
</protein>